<feature type="transmembrane region" description="Helical" evidence="2">
    <location>
        <begin position="6"/>
        <end position="27"/>
    </location>
</feature>
<keyword evidence="2" id="KW-0472">Membrane</keyword>
<evidence type="ECO:0000313" key="3">
    <source>
        <dbReference type="Proteomes" id="UP000887572"/>
    </source>
</evidence>
<name>A0A914HVD8_GLORO</name>
<feature type="compositionally biased region" description="Polar residues" evidence="1">
    <location>
        <begin position="50"/>
        <end position="95"/>
    </location>
</feature>
<feature type="region of interest" description="Disordered" evidence="1">
    <location>
        <begin position="266"/>
        <end position="292"/>
    </location>
</feature>
<keyword evidence="2" id="KW-0812">Transmembrane</keyword>
<reference evidence="4" key="1">
    <citation type="submission" date="2022-11" db="UniProtKB">
        <authorList>
            <consortium name="WormBaseParasite"/>
        </authorList>
    </citation>
    <scope>IDENTIFICATION</scope>
</reference>
<proteinExistence type="predicted"/>
<dbReference type="WBParaSite" id="Gr19_v10_g4840.t1">
    <property type="protein sequence ID" value="Gr19_v10_g4840.t1"/>
    <property type="gene ID" value="Gr19_v10_g4840"/>
</dbReference>
<feature type="compositionally biased region" description="Polar residues" evidence="1">
    <location>
        <begin position="266"/>
        <end position="278"/>
    </location>
</feature>
<keyword evidence="2" id="KW-1133">Transmembrane helix</keyword>
<dbReference type="AlphaFoldDB" id="A0A914HVD8"/>
<evidence type="ECO:0000256" key="2">
    <source>
        <dbReference type="SAM" id="Phobius"/>
    </source>
</evidence>
<accession>A0A914HVD8</accession>
<feature type="region of interest" description="Disordered" evidence="1">
    <location>
        <begin position="307"/>
        <end position="401"/>
    </location>
</feature>
<protein>
    <submittedName>
        <fullName evidence="4">Uncharacterized protein</fullName>
    </submittedName>
</protein>
<feature type="region of interest" description="Disordered" evidence="1">
    <location>
        <begin position="173"/>
        <end position="196"/>
    </location>
</feature>
<sequence length="401" mass="42141">MTVFTLIPLQLMLIVVAVVLVIITQCCGCCKKKHKKVDEPLPMRSRTDRQSTTSKRSLNASLTTGSTQYAPYQGSSRGMPSYTGNQMSSRGTPSFTAIRGTGSLREPVRYPANQGPIFQRPSREPSSYPAIGGTVSSREPAPFTANRGTVSSREPAPFTAIQGPIFQWPSREPAPHAIHGTVSQRPSRGPAPYTADGIVAQRPYGWTDAATITNYESHRSAHEPPTPASAFTSNYAPSVKLGPIGSSEIPSRELPPFTAIQGTVPQWPSDGQSTSAGSGMQGWPTDGQSTSAACTTNYETSLNLGPLGSSNVSSRELALGPPLGSPNVSSREMGLGPHGSSNVSSRELALGPHGSPNVSSREMGLGPHGSSNVPRELAPFTVADAASQEPSQGPATSAYAR</sequence>
<evidence type="ECO:0000313" key="4">
    <source>
        <dbReference type="WBParaSite" id="Gr19_v10_g4840.t1"/>
    </source>
</evidence>
<keyword evidence="3" id="KW-1185">Reference proteome</keyword>
<evidence type="ECO:0000256" key="1">
    <source>
        <dbReference type="SAM" id="MobiDB-lite"/>
    </source>
</evidence>
<feature type="region of interest" description="Disordered" evidence="1">
    <location>
        <begin position="40"/>
        <end position="155"/>
    </location>
</feature>
<organism evidence="3 4">
    <name type="scientific">Globodera rostochiensis</name>
    <name type="common">Golden nematode worm</name>
    <name type="synonym">Heterodera rostochiensis</name>
    <dbReference type="NCBI Taxonomy" id="31243"/>
    <lineage>
        <taxon>Eukaryota</taxon>
        <taxon>Metazoa</taxon>
        <taxon>Ecdysozoa</taxon>
        <taxon>Nematoda</taxon>
        <taxon>Chromadorea</taxon>
        <taxon>Rhabditida</taxon>
        <taxon>Tylenchina</taxon>
        <taxon>Tylenchomorpha</taxon>
        <taxon>Tylenchoidea</taxon>
        <taxon>Heteroderidae</taxon>
        <taxon>Heteroderinae</taxon>
        <taxon>Globodera</taxon>
    </lineage>
</organism>
<dbReference type="Proteomes" id="UP000887572">
    <property type="component" value="Unplaced"/>
</dbReference>
<feature type="compositionally biased region" description="Basic and acidic residues" evidence="1">
    <location>
        <begin position="40"/>
        <end position="49"/>
    </location>
</feature>